<dbReference type="EMBL" id="JANPWB010000015">
    <property type="protein sequence ID" value="KAJ1092388.1"/>
    <property type="molecule type" value="Genomic_DNA"/>
</dbReference>
<comment type="caution">
    <text evidence="2">The sequence shown here is derived from an EMBL/GenBank/DDBJ whole genome shotgun (WGS) entry which is preliminary data.</text>
</comment>
<name>A0AAV7LSA1_PLEWA</name>
<proteinExistence type="predicted"/>
<gene>
    <name evidence="2" type="ORF">NDU88_005498</name>
</gene>
<keyword evidence="3" id="KW-1185">Reference proteome</keyword>
<dbReference type="AlphaFoldDB" id="A0AAV7LSA1"/>
<dbReference type="Proteomes" id="UP001066276">
    <property type="component" value="Chromosome 11"/>
</dbReference>
<reference evidence="2" key="1">
    <citation type="journal article" date="2022" name="bioRxiv">
        <title>Sequencing and chromosome-scale assembly of the giantPleurodeles waltlgenome.</title>
        <authorList>
            <person name="Brown T."/>
            <person name="Elewa A."/>
            <person name="Iarovenko S."/>
            <person name="Subramanian E."/>
            <person name="Araus A.J."/>
            <person name="Petzold A."/>
            <person name="Susuki M."/>
            <person name="Suzuki K.-i.T."/>
            <person name="Hayashi T."/>
            <person name="Toyoda A."/>
            <person name="Oliveira C."/>
            <person name="Osipova E."/>
            <person name="Leigh N.D."/>
            <person name="Simon A."/>
            <person name="Yun M.H."/>
        </authorList>
    </citation>
    <scope>NUCLEOTIDE SEQUENCE</scope>
    <source>
        <strain evidence="2">20211129_DDA</strain>
        <tissue evidence="2">Liver</tissue>
    </source>
</reference>
<evidence type="ECO:0000313" key="3">
    <source>
        <dbReference type="Proteomes" id="UP001066276"/>
    </source>
</evidence>
<organism evidence="2 3">
    <name type="scientific">Pleurodeles waltl</name>
    <name type="common">Iberian ribbed newt</name>
    <dbReference type="NCBI Taxonomy" id="8319"/>
    <lineage>
        <taxon>Eukaryota</taxon>
        <taxon>Metazoa</taxon>
        <taxon>Chordata</taxon>
        <taxon>Craniata</taxon>
        <taxon>Vertebrata</taxon>
        <taxon>Euteleostomi</taxon>
        <taxon>Amphibia</taxon>
        <taxon>Batrachia</taxon>
        <taxon>Caudata</taxon>
        <taxon>Salamandroidea</taxon>
        <taxon>Salamandridae</taxon>
        <taxon>Pleurodelinae</taxon>
        <taxon>Pleurodeles</taxon>
    </lineage>
</organism>
<evidence type="ECO:0000313" key="2">
    <source>
        <dbReference type="EMBL" id="KAJ1092388.1"/>
    </source>
</evidence>
<accession>A0AAV7LSA1</accession>
<evidence type="ECO:0000256" key="1">
    <source>
        <dbReference type="SAM" id="MobiDB-lite"/>
    </source>
</evidence>
<sequence>MAGGWQAPAAPEKGRRRPVKGPAGSCIQCEEAGSNKNTSCHVVAGSLGRVSADHFGAGPGSRFLDRAGGWGA</sequence>
<protein>
    <submittedName>
        <fullName evidence="2">Uncharacterized protein</fullName>
    </submittedName>
</protein>
<feature type="region of interest" description="Disordered" evidence="1">
    <location>
        <begin position="1"/>
        <end position="23"/>
    </location>
</feature>